<dbReference type="KEGG" id="gbc:GbCGDNIH3_7034"/>
<keyword evidence="1" id="KW-0812">Transmembrane</keyword>
<reference evidence="3" key="1">
    <citation type="submission" date="2012-06" db="EMBL/GenBank/DDBJ databases">
        <title>Genome analysis of multiple Granulibacter bethesdensis isolates demonstrates substantial genome diversity.</title>
        <authorList>
            <person name="Greenberg D.E."/>
            <person name="Porcella S.F."/>
            <person name="Zarember K."/>
            <person name="Zelazny A.M."/>
            <person name="Bruno D."/>
            <person name="Martens C."/>
            <person name="Barbian K.D."/>
            <person name="Jaske E."/>
            <person name="Holland S.M."/>
        </authorList>
    </citation>
    <scope>NUCLEOTIDE SEQUENCE [LARGE SCALE GENOMIC DNA]</scope>
    <source>
        <strain evidence="3">CGDNIH3</strain>
    </source>
</reference>
<name>A0AAN0VFZ3_9PROT</name>
<feature type="transmembrane region" description="Helical" evidence="1">
    <location>
        <begin position="26"/>
        <end position="45"/>
    </location>
</feature>
<evidence type="ECO:0000313" key="2">
    <source>
        <dbReference type="EMBL" id="AHJ63280.1"/>
    </source>
</evidence>
<dbReference type="Proteomes" id="UP000019438">
    <property type="component" value="Chromosome"/>
</dbReference>
<dbReference type="AlphaFoldDB" id="A0AAN0VFZ3"/>
<feature type="transmembrane region" description="Helical" evidence="1">
    <location>
        <begin position="57"/>
        <end position="78"/>
    </location>
</feature>
<feature type="transmembrane region" description="Helical" evidence="1">
    <location>
        <begin position="84"/>
        <end position="117"/>
    </location>
</feature>
<sequence length="135" mass="15216">MQKVLISFLVIFSLLCSWYWGLQIPSWAVGILGVISGLVSADLWLKSVKEEHNKKYNILAAVMSAAAVSFSLNIISFGPVNGKFAIYICKIILFIKLVALGYGLLFMFSTFLCLLPFSFGDYFWNILYKNVLKNK</sequence>
<dbReference type="RefSeq" id="WP_125918906.1">
    <property type="nucleotide sequence ID" value="NZ_CP003181.2"/>
</dbReference>
<evidence type="ECO:0000256" key="1">
    <source>
        <dbReference type="SAM" id="Phobius"/>
    </source>
</evidence>
<keyword evidence="1" id="KW-0472">Membrane</keyword>
<gene>
    <name evidence="2" type="ORF">GbCGDNIH3_7034</name>
</gene>
<organism evidence="2 3">
    <name type="scientific">Granulibacter bethesdensis</name>
    <dbReference type="NCBI Taxonomy" id="364410"/>
    <lineage>
        <taxon>Bacteria</taxon>
        <taxon>Pseudomonadati</taxon>
        <taxon>Pseudomonadota</taxon>
        <taxon>Alphaproteobacteria</taxon>
        <taxon>Acetobacterales</taxon>
        <taxon>Acetobacteraceae</taxon>
        <taxon>Granulibacter</taxon>
    </lineage>
</organism>
<accession>A0AAN0VFZ3</accession>
<keyword evidence="1" id="KW-1133">Transmembrane helix</keyword>
<evidence type="ECO:0000313" key="3">
    <source>
        <dbReference type="Proteomes" id="UP000019438"/>
    </source>
</evidence>
<proteinExistence type="predicted"/>
<dbReference type="EMBL" id="CP003181">
    <property type="protein sequence ID" value="AHJ63280.1"/>
    <property type="molecule type" value="Genomic_DNA"/>
</dbReference>
<protein>
    <submittedName>
        <fullName evidence="2">Uncharacterized protein</fullName>
    </submittedName>
</protein>